<feature type="region of interest" description="Disordered" evidence="1">
    <location>
        <begin position="1"/>
        <end position="25"/>
    </location>
</feature>
<dbReference type="AlphaFoldDB" id="A0AAD7MYZ9"/>
<dbReference type="EMBL" id="JARKIB010000111">
    <property type="protein sequence ID" value="KAJ7738650.1"/>
    <property type="molecule type" value="Genomic_DNA"/>
</dbReference>
<accession>A0AAD7MYZ9</accession>
<sequence length="235" mass="25355">MPAHRNGYPTRRSSPPRRIGPVKDPLFTCEPLDSVLARKRSSRRAECAADAHRSVDFNPRHECADIRPEFADSVFPDVASPRPVFLSDAGRISSGAHWGPSPENPDWFLAPQSMGPTASHQFASAETSWIKYEIPGRAVRSSFDSGALSVLLPSAALAPMSTVLGMSLPPLANDTPLPAEWVYFAKLGQDRFGAPRLLGHVQSGSSSTSAALGHAAGEEENEDDEWGQQAQRGDL</sequence>
<reference evidence="2" key="1">
    <citation type="submission" date="2023-03" db="EMBL/GenBank/DDBJ databases">
        <title>Massive genome expansion in bonnet fungi (Mycena s.s.) driven by repeated elements and novel gene families across ecological guilds.</title>
        <authorList>
            <consortium name="Lawrence Berkeley National Laboratory"/>
            <person name="Harder C.B."/>
            <person name="Miyauchi S."/>
            <person name="Viragh M."/>
            <person name="Kuo A."/>
            <person name="Thoen E."/>
            <person name="Andreopoulos B."/>
            <person name="Lu D."/>
            <person name="Skrede I."/>
            <person name="Drula E."/>
            <person name="Henrissat B."/>
            <person name="Morin E."/>
            <person name="Kohler A."/>
            <person name="Barry K."/>
            <person name="LaButti K."/>
            <person name="Morin E."/>
            <person name="Salamov A."/>
            <person name="Lipzen A."/>
            <person name="Mereny Z."/>
            <person name="Hegedus B."/>
            <person name="Baldrian P."/>
            <person name="Stursova M."/>
            <person name="Weitz H."/>
            <person name="Taylor A."/>
            <person name="Grigoriev I.V."/>
            <person name="Nagy L.G."/>
            <person name="Martin F."/>
            <person name="Kauserud H."/>
        </authorList>
    </citation>
    <scope>NUCLEOTIDE SEQUENCE</scope>
    <source>
        <strain evidence="2">CBHHK182m</strain>
    </source>
</reference>
<name>A0AAD7MYZ9_9AGAR</name>
<evidence type="ECO:0000256" key="1">
    <source>
        <dbReference type="SAM" id="MobiDB-lite"/>
    </source>
</evidence>
<dbReference type="Proteomes" id="UP001215598">
    <property type="component" value="Unassembled WGS sequence"/>
</dbReference>
<gene>
    <name evidence="2" type="ORF">B0H16DRAFT_1694792</name>
</gene>
<feature type="region of interest" description="Disordered" evidence="1">
    <location>
        <begin position="197"/>
        <end position="235"/>
    </location>
</feature>
<proteinExistence type="predicted"/>
<evidence type="ECO:0000313" key="2">
    <source>
        <dbReference type="EMBL" id="KAJ7738650.1"/>
    </source>
</evidence>
<keyword evidence="3" id="KW-1185">Reference proteome</keyword>
<comment type="caution">
    <text evidence="2">The sequence shown here is derived from an EMBL/GenBank/DDBJ whole genome shotgun (WGS) entry which is preliminary data.</text>
</comment>
<evidence type="ECO:0000313" key="3">
    <source>
        <dbReference type="Proteomes" id="UP001215598"/>
    </source>
</evidence>
<organism evidence="2 3">
    <name type="scientific">Mycena metata</name>
    <dbReference type="NCBI Taxonomy" id="1033252"/>
    <lineage>
        <taxon>Eukaryota</taxon>
        <taxon>Fungi</taxon>
        <taxon>Dikarya</taxon>
        <taxon>Basidiomycota</taxon>
        <taxon>Agaricomycotina</taxon>
        <taxon>Agaricomycetes</taxon>
        <taxon>Agaricomycetidae</taxon>
        <taxon>Agaricales</taxon>
        <taxon>Marasmiineae</taxon>
        <taxon>Mycenaceae</taxon>
        <taxon>Mycena</taxon>
    </lineage>
</organism>
<protein>
    <submittedName>
        <fullName evidence="2">Uncharacterized protein</fullName>
    </submittedName>
</protein>